<proteinExistence type="predicted"/>
<gene>
    <name evidence="1" type="ORF">S06H3_21434</name>
</gene>
<evidence type="ECO:0000313" key="1">
    <source>
        <dbReference type="EMBL" id="GAI05672.1"/>
    </source>
</evidence>
<comment type="caution">
    <text evidence="1">The sequence shown here is derived from an EMBL/GenBank/DDBJ whole genome shotgun (WGS) entry which is preliminary data.</text>
</comment>
<name>X1KF56_9ZZZZ</name>
<dbReference type="EMBL" id="BARV01011258">
    <property type="protein sequence ID" value="GAI05672.1"/>
    <property type="molecule type" value="Genomic_DNA"/>
</dbReference>
<accession>X1KF56</accession>
<dbReference type="AlphaFoldDB" id="X1KF56"/>
<organism evidence="1">
    <name type="scientific">marine sediment metagenome</name>
    <dbReference type="NCBI Taxonomy" id="412755"/>
    <lineage>
        <taxon>unclassified sequences</taxon>
        <taxon>metagenomes</taxon>
        <taxon>ecological metagenomes</taxon>
    </lineage>
</organism>
<sequence>MPCIAVQYYMSNKVSTKVYCSQELDQLLDSLDPNHKFHRWIEKWKNKLLLSKTRGIKQKREQIPDYYIRKHGLNNLYLIKHPEGYRSCYTLHQFESEVCPVILDMMTHPEYDKRFGY</sequence>
<protein>
    <submittedName>
        <fullName evidence="1">Uncharacterized protein</fullName>
    </submittedName>
</protein>
<reference evidence="1" key="1">
    <citation type="journal article" date="2014" name="Front. Microbiol.">
        <title>High frequency of phylogenetically diverse reductive dehalogenase-homologous genes in deep subseafloor sedimentary metagenomes.</title>
        <authorList>
            <person name="Kawai M."/>
            <person name="Futagami T."/>
            <person name="Toyoda A."/>
            <person name="Takaki Y."/>
            <person name="Nishi S."/>
            <person name="Hori S."/>
            <person name="Arai W."/>
            <person name="Tsubouchi T."/>
            <person name="Morono Y."/>
            <person name="Uchiyama I."/>
            <person name="Ito T."/>
            <person name="Fujiyama A."/>
            <person name="Inagaki F."/>
            <person name="Takami H."/>
        </authorList>
    </citation>
    <scope>NUCLEOTIDE SEQUENCE</scope>
    <source>
        <strain evidence="1">Expedition CK06-06</strain>
    </source>
</reference>